<name>A0A6L3YBJ0_9HYPH</name>
<reference evidence="2 3" key="1">
    <citation type="submission" date="2019-09" db="EMBL/GenBank/DDBJ databases">
        <title>Taxonomic organization of the family Brucellaceae based on a phylogenomic approach.</title>
        <authorList>
            <person name="Leclercq S."/>
            <person name="Cloeckaert A."/>
            <person name="Zygmunt M.S."/>
        </authorList>
    </citation>
    <scope>NUCLEOTIDE SEQUENCE [LARGE SCALE GENOMIC DNA]</scope>
    <source>
        <strain evidence="2 3">WS1830</strain>
    </source>
</reference>
<evidence type="ECO:0000313" key="2">
    <source>
        <dbReference type="EMBL" id="KAB2680248.1"/>
    </source>
</evidence>
<evidence type="ECO:0000256" key="1">
    <source>
        <dbReference type="SAM" id="MobiDB-lite"/>
    </source>
</evidence>
<gene>
    <name evidence="2" type="ORF">F9L08_21320</name>
</gene>
<comment type="caution">
    <text evidence="2">The sequence shown here is derived from an EMBL/GenBank/DDBJ whole genome shotgun (WGS) entry which is preliminary data.</text>
</comment>
<dbReference type="RefSeq" id="WP_151652848.1">
    <property type="nucleotide sequence ID" value="NZ_WBVX01000028.1"/>
</dbReference>
<evidence type="ECO:0000313" key="3">
    <source>
        <dbReference type="Proteomes" id="UP000481643"/>
    </source>
</evidence>
<dbReference type="Proteomes" id="UP000481643">
    <property type="component" value="Unassembled WGS sequence"/>
</dbReference>
<proteinExistence type="predicted"/>
<sequence>MSLLRSENQALRDEIDTLTAPNGVVDTIIGHLRELKAKDQAIMQLLQPAEANYALDDDVDPQDADSQPVMGNARHQIVTPRQKAPPVPQAKPAQVAEASEADRQNEKGAAASQ</sequence>
<protein>
    <submittedName>
        <fullName evidence="2">Uncharacterized protein</fullName>
    </submittedName>
</protein>
<feature type="region of interest" description="Disordered" evidence="1">
    <location>
        <begin position="56"/>
        <end position="113"/>
    </location>
</feature>
<dbReference type="AlphaFoldDB" id="A0A6L3YBJ0"/>
<accession>A0A6L3YBJ0</accession>
<organism evidence="2 3">
    <name type="scientific">Brucella tritici</name>
    <dbReference type="NCBI Taxonomy" id="94626"/>
    <lineage>
        <taxon>Bacteria</taxon>
        <taxon>Pseudomonadati</taxon>
        <taxon>Pseudomonadota</taxon>
        <taxon>Alphaproteobacteria</taxon>
        <taxon>Hyphomicrobiales</taxon>
        <taxon>Brucellaceae</taxon>
        <taxon>Brucella/Ochrobactrum group</taxon>
        <taxon>Brucella</taxon>
    </lineage>
</organism>
<dbReference type="EMBL" id="WBVX01000028">
    <property type="protein sequence ID" value="KAB2680248.1"/>
    <property type="molecule type" value="Genomic_DNA"/>
</dbReference>